<evidence type="ECO:0000313" key="2">
    <source>
        <dbReference type="EMBL" id="KAJ6438753.1"/>
    </source>
</evidence>
<dbReference type="Proteomes" id="UP001163105">
    <property type="component" value="Unassembled WGS sequence"/>
</dbReference>
<dbReference type="EMBL" id="JAQHRD010000007">
    <property type="protein sequence ID" value="KAJ6438753.1"/>
    <property type="molecule type" value="Genomic_DNA"/>
</dbReference>
<reference evidence="2" key="1">
    <citation type="submission" date="2023-01" db="EMBL/GenBank/DDBJ databases">
        <title>The growth and conidiation of Purpureocillium lavendulum are regulated by nitrogen source and histone H3K14 acetylation.</title>
        <authorList>
            <person name="Tang P."/>
            <person name="Han J."/>
            <person name="Zhang C."/>
            <person name="Tang P."/>
            <person name="Qi F."/>
            <person name="Zhang K."/>
            <person name="Liang L."/>
        </authorList>
    </citation>
    <scope>NUCLEOTIDE SEQUENCE</scope>
    <source>
        <strain evidence="2">YMF1.00683</strain>
    </source>
</reference>
<proteinExistence type="predicted"/>
<evidence type="ECO:0000313" key="3">
    <source>
        <dbReference type="Proteomes" id="UP001163105"/>
    </source>
</evidence>
<feature type="region of interest" description="Disordered" evidence="1">
    <location>
        <begin position="1"/>
        <end position="48"/>
    </location>
</feature>
<accession>A0AB34FIG8</accession>
<sequence length="101" mass="11255">MTPPSVAPRGALFRRQAVEPWDPTKLPSDRDQSLLEHTPGQGMLAPEKRKTYAPFGESSAVDYEYLPVRFKVGHVPPRESLVTRVQMAPKAPKTPRSDSKS</sequence>
<protein>
    <submittedName>
        <fullName evidence="2">Uncharacterized protein</fullName>
    </submittedName>
</protein>
<comment type="caution">
    <text evidence="2">The sequence shown here is derived from an EMBL/GenBank/DDBJ whole genome shotgun (WGS) entry which is preliminary data.</text>
</comment>
<keyword evidence="3" id="KW-1185">Reference proteome</keyword>
<evidence type="ECO:0000256" key="1">
    <source>
        <dbReference type="SAM" id="MobiDB-lite"/>
    </source>
</evidence>
<organism evidence="2 3">
    <name type="scientific">Purpureocillium lavendulum</name>
    <dbReference type="NCBI Taxonomy" id="1247861"/>
    <lineage>
        <taxon>Eukaryota</taxon>
        <taxon>Fungi</taxon>
        <taxon>Dikarya</taxon>
        <taxon>Ascomycota</taxon>
        <taxon>Pezizomycotina</taxon>
        <taxon>Sordariomycetes</taxon>
        <taxon>Hypocreomycetidae</taxon>
        <taxon>Hypocreales</taxon>
        <taxon>Ophiocordycipitaceae</taxon>
        <taxon>Purpureocillium</taxon>
    </lineage>
</organism>
<name>A0AB34FIG8_9HYPO</name>
<gene>
    <name evidence="2" type="ORF">O9K51_08154</name>
</gene>
<dbReference type="AlphaFoldDB" id="A0AB34FIG8"/>